<sequence>MQGSEGGDSDQPPITSWRATAAVSLAQQHYVWQLWKCPHRAKPKYPRTAEERGDNWVAQGHFTIGETALLNLTVEKFRHTHS</sequence>
<gene>
    <name evidence="1" type="ORF">EQU50_01330</name>
</gene>
<accession>A0A4Q7DL63</accession>
<dbReference type="Proteomes" id="UP000293550">
    <property type="component" value="Unassembled WGS sequence"/>
</dbReference>
<proteinExistence type="predicted"/>
<name>A0A4Q7DL63_9PROT</name>
<evidence type="ECO:0000313" key="1">
    <source>
        <dbReference type="EMBL" id="RZI46894.1"/>
    </source>
</evidence>
<dbReference type="AlphaFoldDB" id="A0A4Q7DL63"/>
<organism evidence="1 2">
    <name type="scientific">Candidatus Finniella inopinata</name>
    <dbReference type="NCBI Taxonomy" id="1696036"/>
    <lineage>
        <taxon>Bacteria</taxon>
        <taxon>Pseudomonadati</taxon>
        <taxon>Pseudomonadota</taxon>
        <taxon>Alphaproteobacteria</taxon>
        <taxon>Holosporales</taxon>
        <taxon>Candidatus Paracaedibacteraceae</taxon>
        <taxon>Candidatus Finniella</taxon>
    </lineage>
</organism>
<comment type="caution">
    <text evidence="1">The sequence shown here is derived from an EMBL/GenBank/DDBJ whole genome shotgun (WGS) entry which is preliminary data.</text>
</comment>
<evidence type="ECO:0000313" key="2">
    <source>
        <dbReference type="Proteomes" id="UP000293550"/>
    </source>
</evidence>
<dbReference type="EMBL" id="SCFB01000002">
    <property type="protein sequence ID" value="RZI46894.1"/>
    <property type="molecule type" value="Genomic_DNA"/>
</dbReference>
<reference evidence="1 2" key="1">
    <citation type="submission" date="2018-10" db="EMBL/GenBank/DDBJ databases">
        <title>An updated phylogeny of the Alphaproteobacteria reveals that the parasitic Rickettsiales and Holosporales have independent origins.</title>
        <authorList>
            <person name="Munoz-Gomez S.A."/>
            <person name="Hess S."/>
            <person name="Burger G."/>
            <person name="Lang B.F."/>
            <person name="Susko E."/>
            <person name="Slamovits C.H."/>
            <person name="Roger A.J."/>
        </authorList>
    </citation>
    <scope>NUCLEOTIDE SEQUENCE [LARGE SCALE GENOMIC DNA]</scope>
    <source>
        <strain evidence="1">HOLO01</strain>
    </source>
</reference>
<dbReference type="RefSeq" id="WP_130153364.1">
    <property type="nucleotide sequence ID" value="NZ_SCFB01000002.1"/>
</dbReference>
<keyword evidence="2" id="KW-1185">Reference proteome</keyword>
<protein>
    <submittedName>
        <fullName evidence="1">Uncharacterized protein</fullName>
    </submittedName>
</protein>